<evidence type="ECO:0000259" key="2">
    <source>
        <dbReference type="PROSITE" id="PS51228"/>
    </source>
</evidence>
<reference evidence="4" key="1">
    <citation type="submission" date="2016-02" db="EMBL/GenBank/DDBJ databases">
        <title>Comparative genomics of biotechnologically important yeasts.</title>
        <authorList>
            <consortium name="DOE Joint Genome Institute"/>
            <person name="Riley R."/>
            <person name="Haridas S."/>
            <person name="Wolfe K.H."/>
            <person name="Lopes M.R."/>
            <person name="Hittinger C.T."/>
            <person name="Goker M."/>
            <person name="Salamov A."/>
            <person name="Wisecaver J."/>
            <person name="Long T.M."/>
            <person name="Aerts A.L."/>
            <person name="Barry K."/>
            <person name="Choi C."/>
            <person name="Clum A."/>
            <person name="Coughlan A.Y."/>
            <person name="Deshpande S."/>
            <person name="Douglass A.P."/>
            <person name="Hanson S.J."/>
            <person name="Klenk H.-P."/>
            <person name="Labutti K."/>
            <person name="Lapidus A."/>
            <person name="Lindquist E."/>
            <person name="Lipzen A."/>
            <person name="Meier-Kolthoff J.P."/>
            <person name="Ohm R.A."/>
            <person name="Otillar R.P."/>
            <person name="Pangilinan J."/>
            <person name="Peng Y."/>
            <person name="Rokas A."/>
            <person name="Rosa C.A."/>
            <person name="Scheuner C."/>
            <person name="Sibirny A.A."/>
            <person name="Slot J.C."/>
            <person name="Stielow J.B."/>
            <person name="Sun H."/>
            <person name="Kurtzman C.P."/>
            <person name="Blackwell M."/>
            <person name="Jeffries T.W."/>
            <person name="Grigoriev I.V."/>
        </authorList>
    </citation>
    <scope>NUCLEOTIDE SEQUENCE [LARGE SCALE GENOMIC DNA]</scope>
    <source>
        <strain evidence="4">NRRL Y-17796</strain>
    </source>
</reference>
<dbReference type="Pfam" id="PF00887">
    <property type="entry name" value="ACBP"/>
    <property type="match status" value="1"/>
</dbReference>
<dbReference type="PANTHER" id="PTHR23310">
    <property type="entry name" value="ACYL-COA-BINDING PROTEIN, ACBP"/>
    <property type="match status" value="1"/>
</dbReference>
<proteinExistence type="predicted"/>
<protein>
    <recommendedName>
        <fullName evidence="2">ACB domain-containing protein</fullName>
    </recommendedName>
</protein>
<evidence type="ECO:0000256" key="1">
    <source>
        <dbReference type="ARBA" id="ARBA00023121"/>
    </source>
</evidence>
<dbReference type="GO" id="GO:0000062">
    <property type="term" value="F:fatty-acyl-CoA binding"/>
    <property type="evidence" value="ECO:0007669"/>
    <property type="project" value="InterPro"/>
</dbReference>
<dbReference type="OrthoDB" id="346910at2759"/>
<dbReference type="PANTHER" id="PTHR23310:SF133">
    <property type="entry name" value="COA BINDING PROTEIN, PUTATIVE (AFU_ORTHOLOGUE AFUA_1G12300)-RELATED"/>
    <property type="match status" value="1"/>
</dbReference>
<dbReference type="InterPro" id="IPR014352">
    <property type="entry name" value="FERM/acyl-CoA-bd_prot_sf"/>
</dbReference>
<dbReference type="AlphaFoldDB" id="A0A1E4TJP5"/>
<sequence>MSDSIDRVFVKAISTIRTIAELDSLRGEQHRPPAEARLKLYGLYKQATEGDVEGIMVRPVGHTAEDETARRKWDAWKDQQGLSKVEAKRRYISLLIEMMNEHASTSPEARELRSELEYLWDQVKDVSETDSNDSDELMGLHHHHDMPAVPVGHSAPLSHGSNFITSGIATPVETEEAKRWRRDVTWALSTINTELAQIAQSMGRQSFDDRGSMKSGTGRPKFGMYDYPTRSEKQALDDESAVDFKTYITGIWTSLKQFVSSTGYRILKHISTDIAVLLVILYIVRQRRLIKRTSPDQIESSWLAAYAGILLDFLGSSLNRALTLLGVQIVVD</sequence>
<dbReference type="SUPFAM" id="SSF47027">
    <property type="entry name" value="Acyl-CoA binding protein"/>
    <property type="match status" value="1"/>
</dbReference>
<dbReference type="EMBL" id="KV453841">
    <property type="protein sequence ID" value="ODV91937.1"/>
    <property type="molecule type" value="Genomic_DNA"/>
</dbReference>
<dbReference type="GO" id="GO:0006631">
    <property type="term" value="P:fatty acid metabolic process"/>
    <property type="evidence" value="ECO:0007669"/>
    <property type="project" value="TreeGrafter"/>
</dbReference>
<keyword evidence="4" id="KW-1185">Reference proteome</keyword>
<dbReference type="Proteomes" id="UP000095023">
    <property type="component" value="Unassembled WGS sequence"/>
</dbReference>
<feature type="domain" description="ACB" evidence="2">
    <location>
        <begin position="5"/>
        <end position="104"/>
    </location>
</feature>
<dbReference type="PROSITE" id="PS51228">
    <property type="entry name" value="ACB_2"/>
    <property type="match status" value="1"/>
</dbReference>
<evidence type="ECO:0000313" key="4">
    <source>
        <dbReference type="Proteomes" id="UP000095023"/>
    </source>
</evidence>
<accession>A0A1E4TJP5</accession>
<name>A0A1E4TJP5_9ASCO</name>
<keyword evidence="1" id="KW-0446">Lipid-binding</keyword>
<organism evidence="3 4">
    <name type="scientific">Tortispora caseinolytica NRRL Y-17796</name>
    <dbReference type="NCBI Taxonomy" id="767744"/>
    <lineage>
        <taxon>Eukaryota</taxon>
        <taxon>Fungi</taxon>
        <taxon>Dikarya</taxon>
        <taxon>Ascomycota</taxon>
        <taxon>Saccharomycotina</taxon>
        <taxon>Trigonopsidomycetes</taxon>
        <taxon>Trigonopsidales</taxon>
        <taxon>Trigonopsidaceae</taxon>
        <taxon>Tortispora</taxon>
    </lineage>
</organism>
<gene>
    <name evidence="3" type="ORF">CANCADRAFT_525</name>
</gene>
<dbReference type="InterPro" id="IPR035984">
    <property type="entry name" value="Acyl-CoA-binding_sf"/>
</dbReference>
<dbReference type="InterPro" id="IPR000582">
    <property type="entry name" value="Acyl-CoA-binding_protein"/>
</dbReference>
<dbReference type="Gene3D" id="1.20.80.10">
    <property type="match status" value="1"/>
</dbReference>
<evidence type="ECO:0000313" key="3">
    <source>
        <dbReference type="EMBL" id="ODV91937.1"/>
    </source>
</evidence>